<dbReference type="NCBIfam" id="TIGR00053">
    <property type="entry name" value="YafQ family addiction module toxin"/>
    <property type="match status" value="1"/>
</dbReference>
<dbReference type="FunFam" id="3.30.2310.20:FF:000003">
    <property type="entry name" value="Type II toxin-antitoxin system YafQ family toxin"/>
    <property type="match status" value="1"/>
</dbReference>
<dbReference type="GO" id="GO:0006402">
    <property type="term" value="P:mRNA catabolic process"/>
    <property type="evidence" value="ECO:0007669"/>
    <property type="project" value="TreeGrafter"/>
</dbReference>
<feature type="active site" description="Proton donor" evidence="3">
    <location>
        <position position="86"/>
    </location>
</feature>
<evidence type="ECO:0000256" key="1">
    <source>
        <dbReference type="ARBA" id="ARBA00022649"/>
    </source>
</evidence>
<dbReference type="EMBL" id="LNYU01000002">
    <property type="protein sequence ID" value="KTD70346.1"/>
    <property type="molecule type" value="Genomic_DNA"/>
</dbReference>
<dbReference type="RefSeq" id="WP_133134315.1">
    <property type="nucleotide sequence ID" value="NZ_CAAAIH010000031.1"/>
</dbReference>
<comment type="caution">
    <text evidence="4">The sequence shown here is derived from an EMBL/GenBank/DDBJ whole genome shotgun (WGS) entry which is preliminary data.</text>
</comment>
<dbReference type="STRING" id="45074.Lsan_0028"/>
<dbReference type="GO" id="GO:0006415">
    <property type="term" value="P:translational termination"/>
    <property type="evidence" value="ECO:0007669"/>
    <property type="project" value="TreeGrafter"/>
</dbReference>
<proteinExistence type="inferred from homology"/>
<dbReference type="NCBIfam" id="TIGR02385">
    <property type="entry name" value="RelE_StbE"/>
    <property type="match status" value="1"/>
</dbReference>
<protein>
    <submittedName>
        <fullName evidence="4">mRNA interferase YafQ</fullName>
        <ecNumber evidence="4">3.1.-.-</ecNumber>
    </submittedName>
</protein>
<gene>
    <name evidence="4" type="primary">yafQ_2</name>
    <name evidence="4" type="ORF">Lsan_0028</name>
</gene>
<evidence type="ECO:0000256" key="2">
    <source>
        <dbReference type="ARBA" id="ARBA00061366"/>
    </source>
</evidence>
<evidence type="ECO:0000256" key="3">
    <source>
        <dbReference type="PIRSR" id="PIRSR006156-1"/>
    </source>
</evidence>
<dbReference type="Gene3D" id="3.30.2310.20">
    <property type="entry name" value="RelE-like"/>
    <property type="match status" value="1"/>
</dbReference>
<dbReference type="PATRIC" id="fig|45074.5.peg.31"/>
<evidence type="ECO:0000313" key="5">
    <source>
        <dbReference type="Proteomes" id="UP000054703"/>
    </source>
</evidence>
<keyword evidence="5" id="KW-1185">Reference proteome</keyword>
<organism evidence="4 5">
    <name type="scientific">Legionella santicrucis</name>
    <dbReference type="NCBI Taxonomy" id="45074"/>
    <lineage>
        <taxon>Bacteria</taxon>
        <taxon>Pseudomonadati</taxon>
        <taxon>Pseudomonadota</taxon>
        <taxon>Gammaproteobacteria</taxon>
        <taxon>Legionellales</taxon>
        <taxon>Legionellaceae</taxon>
        <taxon>Legionella</taxon>
    </lineage>
</organism>
<dbReference type="Proteomes" id="UP000054703">
    <property type="component" value="Unassembled WGS sequence"/>
</dbReference>
<dbReference type="AlphaFoldDB" id="A0A0W0ZMU7"/>
<dbReference type="EC" id="3.1.-.-" evidence="4"/>
<sequence length="91" mass="10665">MLDIRRSTQFKKDLKKIIKQGKNLSLLEEIVNLLCAGKSLPEKNNDHSLVGDWKGYKECHINPDWLLIYKVEEEINLLRLMRTGSHSELFK</sequence>
<dbReference type="PANTHER" id="PTHR40588">
    <property type="entry name" value="MRNA INTERFERASE TOXIN YAFQ"/>
    <property type="match status" value="1"/>
</dbReference>
<dbReference type="PANTHER" id="PTHR40588:SF1">
    <property type="entry name" value="MRNA INTERFERASE TOXIN YAFQ"/>
    <property type="match status" value="1"/>
</dbReference>
<reference evidence="4 5" key="1">
    <citation type="submission" date="2015-11" db="EMBL/GenBank/DDBJ databases">
        <title>Genomic analysis of 38 Legionella species identifies large and diverse effector repertoires.</title>
        <authorList>
            <person name="Burstein D."/>
            <person name="Amaro F."/>
            <person name="Zusman T."/>
            <person name="Lifshitz Z."/>
            <person name="Cohen O."/>
            <person name="Gilbert J.A."/>
            <person name="Pupko T."/>
            <person name="Shuman H.A."/>
            <person name="Segal G."/>
        </authorList>
    </citation>
    <scope>NUCLEOTIDE SEQUENCE [LARGE SCALE GENOMIC DNA]</scope>
    <source>
        <strain evidence="4 5">SC-63-C7</strain>
    </source>
</reference>
<keyword evidence="4" id="KW-0378">Hydrolase</keyword>
<accession>A0A0W0ZMU7</accession>
<dbReference type="SUPFAM" id="SSF143011">
    <property type="entry name" value="RelE-like"/>
    <property type="match status" value="1"/>
</dbReference>
<dbReference type="PIRSF" id="PIRSF006156">
    <property type="entry name" value="YafQ"/>
    <property type="match status" value="1"/>
</dbReference>
<dbReference type="Pfam" id="PF15738">
    <property type="entry name" value="YafQ_toxin"/>
    <property type="match status" value="1"/>
</dbReference>
<dbReference type="OrthoDB" id="7030467at2"/>
<dbReference type="GO" id="GO:0004521">
    <property type="term" value="F:RNA endonuclease activity"/>
    <property type="evidence" value="ECO:0007669"/>
    <property type="project" value="TreeGrafter"/>
</dbReference>
<dbReference type="InterPro" id="IPR004386">
    <property type="entry name" value="Toxin_YafQ-like"/>
</dbReference>
<name>A0A0W0ZMU7_9GAMM</name>
<keyword evidence="1" id="KW-1277">Toxin-antitoxin system</keyword>
<evidence type="ECO:0000313" key="4">
    <source>
        <dbReference type="EMBL" id="KTD70346.1"/>
    </source>
</evidence>
<comment type="similarity">
    <text evidence="2">Belongs to the RelE toxin family. YafQ subfamily.</text>
</comment>
<dbReference type="InterPro" id="IPR035093">
    <property type="entry name" value="RelE/ParE_toxin_dom_sf"/>
</dbReference>
<dbReference type="GO" id="GO:0016787">
    <property type="term" value="F:hydrolase activity"/>
    <property type="evidence" value="ECO:0007669"/>
    <property type="project" value="UniProtKB-KW"/>
</dbReference>
<dbReference type="InterPro" id="IPR007712">
    <property type="entry name" value="RelE/ParE_toxin"/>
</dbReference>